<dbReference type="Proteomes" id="UP000244140">
    <property type="component" value="Unassembled WGS sequence"/>
</dbReference>
<accession>A0A855UE18</accession>
<dbReference type="InterPro" id="IPR021808">
    <property type="entry name" value="DUF3383"/>
</dbReference>
<dbReference type="Proteomes" id="UP001222182">
    <property type="component" value="Chromosome"/>
</dbReference>
<protein>
    <submittedName>
        <fullName evidence="1">DUF3383 domain-containing protein</fullName>
    </submittedName>
    <submittedName>
        <fullName evidence="2">DUF3383 family protein</fullName>
    </submittedName>
</protein>
<reference evidence="1 3" key="1">
    <citation type="submission" date="2018-04" db="EMBL/GenBank/DDBJ databases">
        <authorList>
            <person name="Van Tyne D."/>
        </authorList>
    </citation>
    <scope>NUCLEOTIDE SEQUENCE [LARGE SCALE GENOMIC DNA]</scope>
    <source>
        <strain evidence="1 3">B2535</strain>
    </source>
</reference>
<evidence type="ECO:0000313" key="3">
    <source>
        <dbReference type="Proteomes" id="UP000244140"/>
    </source>
</evidence>
<dbReference type="RefSeq" id="WP_002400011.1">
    <property type="nucleotide sequence ID" value="NZ_AP031218.1"/>
</dbReference>
<dbReference type="EMBL" id="PZZH01000001">
    <property type="protein sequence ID" value="PTN77585.1"/>
    <property type="molecule type" value="Genomic_DNA"/>
</dbReference>
<dbReference type="Pfam" id="PF11863">
    <property type="entry name" value="DUF3383"/>
    <property type="match status" value="1"/>
</dbReference>
<gene>
    <name evidence="1" type="ORF">DAI13_07445</name>
    <name evidence="2" type="ORF">P0083_07250</name>
</gene>
<dbReference type="AlphaFoldDB" id="A0A855UE18"/>
<evidence type="ECO:0000313" key="2">
    <source>
        <dbReference type="EMBL" id="WER44057.1"/>
    </source>
</evidence>
<proteinExistence type="predicted"/>
<dbReference type="EMBL" id="CP119528">
    <property type="protein sequence ID" value="WER44057.1"/>
    <property type="molecule type" value="Genomic_DNA"/>
</dbReference>
<name>A0A855UE18_ENTFL</name>
<organism evidence="1 3">
    <name type="scientific">Enterococcus faecalis</name>
    <name type="common">Streptococcus faecalis</name>
    <dbReference type="NCBI Taxonomy" id="1351"/>
    <lineage>
        <taxon>Bacteria</taxon>
        <taxon>Bacillati</taxon>
        <taxon>Bacillota</taxon>
        <taxon>Bacilli</taxon>
        <taxon>Lactobacillales</taxon>
        <taxon>Enterococcaceae</taxon>
        <taxon>Enterococcus</taxon>
    </lineage>
</organism>
<sequence length="345" mass="37504">MIEKITDVNVKIDIMHPQPIVGLGNPAIFVQGSTQNYKEYTSLETLAKDFATTTTVYKKAETIWKQENKPQTIAVVTFVADKPSEPEQPDSLIAGSGIIAAATSYFYNDWHFALLANFVEADALALSNLIEENEFKFLVIQTATVDELTVFTGNNLTIGLVHPLEEFLDAALIGNTASLTVGSVTWKFRHNLVGITPNTLTTSQLQAIEKANAIAYVSKAGIPQTSEGKTMSGEFIDALHGDHWVKSNIETNVQRLLSTTDKLTFDSNGIALLDTTVANVLETAFNNGIVDIVDETGVGNYSVTALGRQDLNPDDIAARNYKGLSFKYKRSGAIHTVDVTGTIEV</sequence>
<reference evidence="2 4" key="2">
    <citation type="submission" date="2023-03" db="EMBL/GenBank/DDBJ databases">
        <title>Complete genome sequence of an Enterococcus faecalis urinary isolate.</title>
        <authorList>
            <person name="Brauer A.L."/>
            <person name="Armbruster C.E."/>
        </authorList>
    </citation>
    <scope>NUCLEOTIDE SEQUENCE [LARGE SCALE GENOMIC DNA]</scope>
    <source>
        <strain evidence="2 4">3143</strain>
    </source>
</reference>
<evidence type="ECO:0000313" key="4">
    <source>
        <dbReference type="Proteomes" id="UP001222182"/>
    </source>
</evidence>
<evidence type="ECO:0000313" key="1">
    <source>
        <dbReference type="EMBL" id="PTN77585.1"/>
    </source>
</evidence>